<dbReference type="SUPFAM" id="SSF49899">
    <property type="entry name" value="Concanavalin A-like lectins/glucanases"/>
    <property type="match status" value="1"/>
</dbReference>
<feature type="domain" description="BTB" evidence="1">
    <location>
        <begin position="23"/>
        <end position="90"/>
    </location>
</feature>
<sequence>MSESMEIDRDTAVTKMLEDATFHDVTLVGNDGVKVGANRTFLGARNPVFRRMLFGGFTEATSREVNLGHPGAVVKAIVEYVHTDTAGVLTVPRDNGDDSMEAKVPGLATPSLSLATLEASSKEGPSVQEETTELAMSHLRLVTNGGLDNSVVVQLTPSVLECILKCDKNGMEELALFNILRTWAESDCTIGGDLDRRTIASQLAEHIRLECIDPRKLSTDVAACGLVSKDRLAEAYKLQAISACEKHNCSYEQRRASSICGLPVWERSSSFISSSDKQQHETELLKTPPISCGIHRWTVQVEKICDYTWVGIALTGKEINRNHFLGFQDGGWVYSHSGTCYHGGQNQDLSLPKFDAGSEVTLTLNLATGDVKNGSLLASVNGGAESVLFKGLRSHLNGNNGFVPATSLNQGGQIRLTDYRILPA</sequence>
<dbReference type="PANTHER" id="PTHR46965">
    <property type="entry name" value="BTB/POZ DOMAIN-CONTAINING PROTEIN 19"/>
    <property type="match status" value="1"/>
</dbReference>
<dbReference type="InterPro" id="IPR042846">
    <property type="entry name" value="BTBD19"/>
</dbReference>
<name>A0A9N8E1A1_9STRA</name>
<keyword evidence="4" id="KW-1185">Reference proteome</keyword>
<protein>
    <submittedName>
        <fullName evidence="3">BACK</fullName>
    </submittedName>
</protein>
<dbReference type="Gene3D" id="2.60.120.920">
    <property type="match status" value="1"/>
</dbReference>
<proteinExistence type="predicted"/>
<dbReference type="SUPFAM" id="SSF54695">
    <property type="entry name" value="POZ domain"/>
    <property type="match status" value="1"/>
</dbReference>
<dbReference type="Gene3D" id="1.25.40.420">
    <property type="match status" value="1"/>
</dbReference>
<evidence type="ECO:0000313" key="3">
    <source>
        <dbReference type="EMBL" id="CAB9512692.1"/>
    </source>
</evidence>
<organism evidence="3 4">
    <name type="scientific">Seminavis robusta</name>
    <dbReference type="NCBI Taxonomy" id="568900"/>
    <lineage>
        <taxon>Eukaryota</taxon>
        <taxon>Sar</taxon>
        <taxon>Stramenopiles</taxon>
        <taxon>Ochrophyta</taxon>
        <taxon>Bacillariophyta</taxon>
        <taxon>Bacillariophyceae</taxon>
        <taxon>Bacillariophycidae</taxon>
        <taxon>Naviculales</taxon>
        <taxon>Naviculaceae</taxon>
        <taxon>Seminavis</taxon>
    </lineage>
</organism>
<dbReference type="InterPro" id="IPR000210">
    <property type="entry name" value="BTB/POZ_dom"/>
</dbReference>
<accession>A0A9N8E1A1</accession>
<dbReference type="PANTHER" id="PTHR46965:SF1">
    <property type="entry name" value="BTB_POZ DOMAIN-CONTAINING PROTEIN 19"/>
    <property type="match status" value="1"/>
</dbReference>
<dbReference type="AlphaFoldDB" id="A0A9N8E1A1"/>
<dbReference type="EMBL" id="CAICTM010000549">
    <property type="protein sequence ID" value="CAB9512692.1"/>
    <property type="molecule type" value="Genomic_DNA"/>
</dbReference>
<dbReference type="InterPro" id="IPR043136">
    <property type="entry name" value="B30.2/SPRY_sf"/>
</dbReference>
<dbReference type="Proteomes" id="UP001153069">
    <property type="component" value="Unassembled WGS sequence"/>
</dbReference>
<evidence type="ECO:0000259" key="2">
    <source>
        <dbReference type="PROSITE" id="PS50188"/>
    </source>
</evidence>
<dbReference type="InterPro" id="IPR011333">
    <property type="entry name" value="SKP1/BTB/POZ_sf"/>
</dbReference>
<reference evidence="3" key="1">
    <citation type="submission" date="2020-06" db="EMBL/GenBank/DDBJ databases">
        <authorList>
            <consortium name="Plant Systems Biology data submission"/>
        </authorList>
    </citation>
    <scope>NUCLEOTIDE SEQUENCE</scope>
    <source>
        <strain evidence="3">D6</strain>
    </source>
</reference>
<dbReference type="InterPro" id="IPR001870">
    <property type="entry name" value="B30.2/SPRY"/>
</dbReference>
<evidence type="ECO:0000313" key="4">
    <source>
        <dbReference type="Proteomes" id="UP001153069"/>
    </source>
</evidence>
<feature type="domain" description="B30.2/SPRY" evidence="2">
    <location>
        <begin position="228"/>
        <end position="424"/>
    </location>
</feature>
<dbReference type="InterPro" id="IPR013320">
    <property type="entry name" value="ConA-like_dom_sf"/>
</dbReference>
<dbReference type="PROSITE" id="PS50097">
    <property type="entry name" value="BTB"/>
    <property type="match status" value="1"/>
</dbReference>
<dbReference type="Gene3D" id="3.30.710.10">
    <property type="entry name" value="Potassium Channel Kv1.1, Chain A"/>
    <property type="match status" value="1"/>
</dbReference>
<gene>
    <name evidence="3" type="ORF">SEMRO_550_G164720.1</name>
</gene>
<dbReference type="Pfam" id="PF00651">
    <property type="entry name" value="BTB"/>
    <property type="match status" value="1"/>
</dbReference>
<dbReference type="OrthoDB" id="6359816at2759"/>
<comment type="caution">
    <text evidence="3">The sequence shown here is derived from an EMBL/GenBank/DDBJ whole genome shotgun (WGS) entry which is preliminary data.</text>
</comment>
<dbReference type="CDD" id="cd18186">
    <property type="entry name" value="BTB_POZ_ZBTB_KLHL-like"/>
    <property type="match status" value="1"/>
</dbReference>
<dbReference type="PROSITE" id="PS50188">
    <property type="entry name" value="B302_SPRY"/>
    <property type="match status" value="1"/>
</dbReference>
<evidence type="ECO:0000259" key="1">
    <source>
        <dbReference type="PROSITE" id="PS50097"/>
    </source>
</evidence>